<comment type="caution">
    <text evidence="1">The sequence shown here is derived from an EMBL/GenBank/DDBJ whole genome shotgun (WGS) entry which is preliminary data.</text>
</comment>
<protein>
    <submittedName>
        <fullName evidence="1">Unnamed protein product</fullName>
    </submittedName>
</protein>
<name>A0ACB5TC27_AMBMO</name>
<organism evidence="1 2">
    <name type="scientific">Ambrosiozyma monospora</name>
    <name type="common">Yeast</name>
    <name type="synonym">Endomycopsis monosporus</name>
    <dbReference type="NCBI Taxonomy" id="43982"/>
    <lineage>
        <taxon>Eukaryota</taxon>
        <taxon>Fungi</taxon>
        <taxon>Dikarya</taxon>
        <taxon>Ascomycota</taxon>
        <taxon>Saccharomycotina</taxon>
        <taxon>Pichiomycetes</taxon>
        <taxon>Pichiales</taxon>
        <taxon>Pichiaceae</taxon>
        <taxon>Ambrosiozyma</taxon>
    </lineage>
</organism>
<sequence>MPISEWAGYISITAWLFAQLPQVIKNYSDKSVDGLSIGFLLCWFGGDFLNFTSCLLTDAMLFQLLLSGYYCTIDLILASQFYYYSCLYHNPKSRFYHKKRVQKLRTIHRDYNSPRSALRDSLTNDQIIRQISGSRVAEMDYDEETGIAEVPAEHITRPIPIKYSSTESDSTSQNNDISNSNTSSRRGSVFKFPNNSLSKLISTSFVMGFSKVQGFPIDKFIDIDEKKKKNNSPLYKVIMWFISMNSFKFGKILAWSCTCLYLSSRIPQLITNYNLRSTKGVTIKLIIAALIGNIFYSISLLTCKSALLGGEATKEFWGAELSYLIGAIGTVVFDMCLLLQWYYWDFKGEKKKQKHRRINDETIRQREESTSRLRGSKPPSSPINFTRPLSPINVRKLSENTPLSPMDLLLDDYMQTAQSYQSTNNTSIGNPYHVSPQDHQLTQPKLLHHIKPGYRIPNANNHYRQASPSSKLNHNQQQGKHRTPSSSSTSMRSPPNNPNMHLYSVQRSNSHTNLAGLSITPTRSFESRSRISSYSSFFKQYSFKNKFIGYGTGVINWS</sequence>
<dbReference type="EMBL" id="BSXS01006040">
    <property type="protein sequence ID" value="GME85027.1"/>
    <property type="molecule type" value="Genomic_DNA"/>
</dbReference>
<evidence type="ECO:0000313" key="1">
    <source>
        <dbReference type="EMBL" id="GME85027.1"/>
    </source>
</evidence>
<accession>A0ACB5TC27</accession>
<reference evidence="1" key="1">
    <citation type="submission" date="2023-04" db="EMBL/GenBank/DDBJ databases">
        <title>Ambrosiozyma monospora NBRC 10751.</title>
        <authorList>
            <person name="Ichikawa N."/>
            <person name="Sato H."/>
            <person name="Tonouchi N."/>
        </authorList>
    </citation>
    <scope>NUCLEOTIDE SEQUENCE</scope>
    <source>
        <strain evidence="1">NBRC 10751</strain>
    </source>
</reference>
<proteinExistence type="predicted"/>
<dbReference type="Proteomes" id="UP001165064">
    <property type="component" value="Unassembled WGS sequence"/>
</dbReference>
<gene>
    <name evidence="1" type="ORF">Amon02_000730300</name>
</gene>
<keyword evidence="2" id="KW-1185">Reference proteome</keyword>
<evidence type="ECO:0000313" key="2">
    <source>
        <dbReference type="Proteomes" id="UP001165064"/>
    </source>
</evidence>